<comment type="caution">
    <text evidence="3">The sequence shown here is derived from an EMBL/GenBank/DDBJ whole genome shotgun (WGS) entry which is preliminary data.</text>
</comment>
<keyword evidence="2" id="KW-0472">Membrane</keyword>
<keyword evidence="2" id="KW-1133">Transmembrane helix</keyword>
<evidence type="ECO:0000256" key="2">
    <source>
        <dbReference type="SAM" id="Phobius"/>
    </source>
</evidence>
<feature type="transmembrane region" description="Helical" evidence="2">
    <location>
        <begin position="76"/>
        <end position="99"/>
    </location>
</feature>
<reference evidence="3 4" key="1">
    <citation type="submission" date="2020-08" db="EMBL/GenBank/DDBJ databases">
        <title>The Agave Microbiome: Exploring the role of microbial communities in plant adaptations to desert environments.</title>
        <authorList>
            <person name="Partida-Martinez L.P."/>
        </authorList>
    </citation>
    <scope>NUCLEOTIDE SEQUENCE [LARGE SCALE GENOMIC DNA]</scope>
    <source>
        <strain evidence="3 4">AS2.23</strain>
    </source>
</reference>
<evidence type="ECO:0000313" key="4">
    <source>
        <dbReference type="Proteomes" id="UP000533269"/>
    </source>
</evidence>
<protein>
    <submittedName>
        <fullName evidence="3">Uncharacterized protein</fullName>
    </submittedName>
</protein>
<dbReference type="AlphaFoldDB" id="A0A7W4TPQ3"/>
<feature type="region of interest" description="Disordered" evidence="1">
    <location>
        <begin position="1"/>
        <end position="32"/>
    </location>
</feature>
<accession>A0A7W4TPQ3</accession>
<sequence length="117" mass="12438">MSEPSQTPPSEAPEETPGPAPEEAPDREGTAFVQVTRRRAPRFRAFVVTGLLLAALVAAVVAAVTPPSGGYSQRALFGYLFCSLGLLGVILGGLVAVLLDRRTGTRPGPRTRRRRRG</sequence>
<evidence type="ECO:0000313" key="3">
    <source>
        <dbReference type="EMBL" id="MBB2902383.1"/>
    </source>
</evidence>
<reference evidence="3 4" key="2">
    <citation type="submission" date="2020-08" db="EMBL/GenBank/DDBJ databases">
        <authorList>
            <person name="Partida-Martinez L."/>
            <person name="Huntemann M."/>
            <person name="Clum A."/>
            <person name="Wang J."/>
            <person name="Palaniappan K."/>
            <person name="Ritter S."/>
            <person name="Chen I.-M."/>
            <person name="Stamatis D."/>
            <person name="Reddy T."/>
            <person name="O'Malley R."/>
            <person name="Daum C."/>
            <person name="Shapiro N."/>
            <person name="Ivanova N."/>
            <person name="Kyrpides N."/>
            <person name="Woyke T."/>
        </authorList>
    </citation>
    <scope>NUCLEOTIDE SEQUENCE [LARGE SCALE GENOMIC DNA]</scope>
    <source>
        <strain evidence="3 4">AS2.23</strain>
    </source>
</reference>
<feature type="transmembrane region" description="Helical" evidence="2">
    <location>
        <begin position="45"/>
        <end position="64"/>
    </location>
</feature>
<dbReference type="EMBL" id="JACHVY010000003">
    <property type="protein sequence ID" value="MBB2902383.1"/>
    <property type="molecule type" value="Genomic_DNA"/>
</dbReference>
<organism evidence="3 4">
    <name type="scientific">Kineococcus radiotolerans</name>
    <dbReference type="NCBI Taxonomy" id="131568"/>
    <lineage>
        <taxon>Bacteria</taxon>
        <taxon>Bacillati</taxon>
        <taxon>Actinomycetota</taxon>
        <taxon>Actinomycetes</taxon>
        <taxon>Kineosporiales</taxon>
        <taxon>Kineosporiaceae</taxon>
        <taxon>Kineococcus</taxon>
    </lineage>
</organism>
<evidence type="ECO:0000256" key="1">
    <source>
        <dbReference type="SAM" id="MobiDB-lite"/>
    </source>
</evidence>
<proteinExistence type="predicted"/>
<feature type="compositionally biased region" description="Pro residues" evidence="1">
    <location>
        <begin position="1"/>
        <end position="22"/>
    </location>
</feature>
<dbReference type="Proteomes" id="UP000533269">
    <property type="component" value="Unassembled WGS sequence"/>
</dbReference>
<dbReference type="RefSeq" id="WP_183392194.1">
    <property type="nucleotide sequence ID" value="NZ_JACHVY010000003.1"/>
</dbReference>
<name>A0A7W4TPQ3_KINRA</name>
<gene>
    <name evidence="3" type="ORF">FHR75_003214</name>
</gene>
<keyword evidence="2" id="KW-0812">Transmembrane</keyword>